<name>A0A0F9PSJ0_9ZZZZ</name>
<comment type="caution">
    <text evidence="1">The sequence shown here is derived from an EMBL/GenBank/DDBJ whole genome shotgun (WGS) entry which is preliminary data.</text>
</comment>
<dbReference type="AlphaFoldDB" id="A0A0F9PSJ0"/>
<proteinExistence type="predicted"/>
<organism evidence="1">
    <name type="scientific">marine sediment metagenome</name>
    <dbReference type="NCBI Taxonomy" id="412755"/>
    <lineage>
        <taxon>unclassified sequences</taxon>
        <taxon>metagenomes</taxon>
        <taxon>ecological metagenomes</taxon>
    </lineage>
</organism>
<gene>
    <name evidence="1" type="ORF">LCGC14_1101580</name>
</gene>
<sequence>LNVSRSLTIMKYPSMIMLLVVGPLQRLLALEY</sequence>
<evidence type="ECO:0000313" key="1">
    <source>
        <dbReference type="EMBL" id="KKN04026.1"/>
    </source>
</evidence>
<reference evidence="1" key="1">
    <citation type="journal article" date="2015" name="Nature">
        <title>Complex archaea that bridge the gap between prokaryotes and eukaryotes.</title>
        <authorList>
            <person name="Spang A."/>
            <person name="Saw J.H."/>
            <person name="Jorgensen S.L."/>
            <person name="Zaremba-Niedzwiedzka K."/>
            <person name="Martijn J."/>
            <person name="Lind A.E."/>
            <person name="van Eijk R."/>
            <person name="Schleper C."/>
            <person name="Guy L."/>
            <person name="Ettema T.J."/>
        </authorList>
    </citation>
    <scope>NUCLEOTIDE SEQUENCE</scope>
</reference>
<accession>A0A0F9PSJ0</accession>
<feature type="non-terminal residue" evidence="1">
    <location>
        <position position="1"/>
    </location>
</feature>
<dbReference type="EMBL" id="LAZR01004968">
    <property type="protein sequence ID" value="KKN04026.1"/>
    <property type="molecule type" value="Genomic_DNA"/>
</dbReference>
<protein>
    <submittedName>
        <fullName evidence="1">Uncharacterized protein</fullName>
    </submittedName>
</protein>